<feature type="non-terminal residue" evidence="2">
    <location>
        <position position="1"/>
    </location>
</feature>
<keyword evidence="3" id="KW-1185">Reference proteome</keyword>
<sequence length="380" mass="42635">VCQNRLWNLASATEYGLVSLPSILSALEYFELSLDHQKEHQDCNAQTCLFSDLNTTMVKQYDLCQKGNCGKIVCDPSELDGPQDDTASWVWTVRDPSGGQEVTEQPTVAKVTDTKYLAISHVWSDGTGIGLEEPGHVNKCLFRFFANYAMELDCDGIWWDTICIPTDREKKKKALSRMHENFSRATHTLVHDRDLVNFSWRNDGSPCLALALSTWFTRGWTALELYASESVKILFRGKDGTPIYKDLDKDILTSRRNTLAHPAWVAVSAVIKRVRGHLIDDGSESVVSHILAILGPRHTCWIQDRIFIASLMVDMRRDTTNNSDRTANVGNIQSAFNQAKITQAILNKCGRVPSSTLLHGQTTIRTAGPWSWCPVSLFDL</sequence>
<dbReference type="Pfam" id="PF06985">
    <property type="entry name" value="HET"/>
    <property type="match status" value="1"/>
</dbReference>
<dbReference type="PANTHER" id="PTHR39596">
    <property type="match status" value="1"/>
</dbReference>
<protein>
    <recommendedName>
        <fullName evidence="1">Heterokaryon incompatibility domain-containing protein</fullName>
    </recommendedName>
</protein>
<organism evidence="2 3">
    <name type="scientific">Zopfia rhizophila CBS 207.26</name>
    <dbReference type="NCBI Taxonomy" id="1314779"/>
    <lineage>
        <taxon>Eukaryota</taxon>
        <taxon>Fungi</taxon>
        <taxon>Dikarya</taxon>
        <taxon>Ascomycota</taxon>
        <taxon>Pezizomycotina</taxon>
        <taxon>Dothideomycetes</taxon>
        <taxon>Dothideomycetes incertae sedis</taxon>
        <taxon>Zopfiaceae</taxon>
        <taxon>Zopfia</taxon>
    </lineage>
</organism>
<feature type="domain" description="Heterokaryon incompatibility" evidence="1">
    <location>
        <begin position="116"/>
        <end position="190"/>
    </location>
</feature>
<dbReference type="Proteomes" id="UP000800200">
    <property type="component" value="Unassembled WGS sequence"/>
</dbReference>
<dbReference type="OrthoDB" id="3800849at2759"/>
<accession>A0A6A6DY95</accession>
<reference evidence="2" key="1">
    <citation type="journal article" date="2020" name="Stud. Mycol.">
        <title>101 Dothideomycetes genomes: a test case for predicting lifestyles and emergence of pathogens.</title>
        <authorList>
            <person name="Haridas S."/>
            <person name="Albert R."/>
            <person name="Binder M."/>
            <person name="Bloem J."/>
            <person name="Labutti K."/>
            <person name="Salamov A."/>
            <person name="Andreopoulos B."/>
            <person name="Baker S."/>
            <person name="Barry K."/>
            <person name="Bills G."/>
            <person name="Bluhm B."/>
            <person name="Cannon C."/>
            <person name="Castanera R."/>
            <person name="Culley D."/>
            <person name="Daum C."/>
            <person name="Ezra D."/>
            <person name="Gonzalez J."/>
            <person name="Henrissat B."/>
            <person name="Kuo A."/>
            <person name="Liang C."/>
            <person name="Lipzen A."/>
            <person name="Lutzoni F."/>
            <person name="Magnuson J."/>
            <person name="Mondo S."/>
            <person name="Nolan M."/>
            <person name="Ohm R."/>
            <person name="Pangilinan J."/>
            <person name="Park H.-J."/>
            <person name="Ramirez L."/>
            <person name="Alfaro M."/>
            <person name="Sun H."/>
            <person name="Tritt A."/>
            <person name="Yoshinaga Y."/>
            <person name="Zwiers L.-H."/>
            <person name="Turgeon B."/>
            <person name="Goodwin S."/>
            <person name="Spatafora J."/>
            <person name="Crous P."/>
            <person name="Grigoriev I."/>
        </authorList>
    </citation>
    <scope>NUCLEOTIDE SEQUENCE</scope>
    <source>
        <strain evidence="2">CBS 207.26</strain>
    </source>
</reference>
<gene>
    <name evidence="2" type="ORF">K469DRAFT_439014</name>
</gene>
<name>A0A6A6DY95_9PEZI</name>
<dbReference type="InterPro" id="IPR010730">
    <property type="entry name" value="HET"/>
</dbReference>
<dbReference type="AlphaFoldDB" id="A0A6A6DY95"/>
<evidence type="ECO:0000259" key="1">
    <source>
        <dbReference type="Pfam" id="PF06985"/>
    </source>
</evidence>
<evidence type="ECO:0000313" key="3">
    <source>
        <dbReference type="Proteomes" id="UP000800200"/>
    </source>
</evidence>
<evidence type="ECO:0000313" key="2">
    <source>
        <dbReference type="EMBL" id="KAF2182950.1"/>
    </source>
</evidence>
<proteinExistence type="predicted"/>
<dbReference type="PANTHER" id="PTHR39596:SF2">
    <property type="entry name" value="HET DOMAIN PROTEIN (AFU_ORTHOLOGUE AFUA_1G17550)-RELATED"/>
    <property type="match status" value="1"/>
</dbReference>
<dbReference type="EMBL" id="ML994645">
    <property type="protein sequence ID" value="KAF2182950.1"/>
    <property type="molecule type" value="Genomic_DNA"/>
</dbReference>
<feature type="non-terminal residue" evidence="2">
    <location>
        <position position="380"/>
    </location>
</feature>